<reference evidence="6" key="1">
    <citation type="submission" date="2021-12" db="EMBL/GenBank/DDBJ databases">
        <title>Alicyclobacillaceae gen. nov., sp. nov., isolated from chalcocite enrichment system.</title>
        <authorList>
            <person name="Jiang Z."/>
        </authorList>
    </citation>
    <scope>NUCLEOTIDE SEQUENCE</scope>
    <source>
        <strain evidence="6">MYW30-H2</strain>
    </source>
</reference>
<dbReference type="InterPro" id="IPR040442">
    <property type="entry name" value="Pyrv_kinase-like_dom_sf"/>
</dbReference>
<feature type="binding site" evidence="5">
    <location>
        <position position="117"/>
    </location>
    <ligand>
        <name>Mg(2+)</name>
        <dbReference type="ChEBI" id="CHEBI:18420"/>
    </ligand>
</feature>
<evidence type="ECO:0000256" key="3">
    <source>
        <dbReference type="ARBA" id="ARBA00022655"/>
    </source>
</evidence>
<proteinExistence type="inferred from homology"/>
<dbReference type="Pfam" id="PF02548">
    <property type="entry name" value="Pantoate_transf"/>
    <property type="match status" value="1"/>
</dbReference>
<dbReference type="Gene3D" id="3.20.20.60">
    <property type="entry name" value="Phosphoenolpyruvate-binding domains"/>
    <property type="match status" value="1"/>
</dbReference>
<dbReference type="InterPro" id="IPR015813">
    <property type="entry name" value="Pyrv/PenolPyrv_kinase-like_dom"/>
</dbReference>
<comment type="similarity">
    <text evidence="1 5">Belongs to the PanB family.</text>
</comment>
<comment type="subcellular location">
    <subcellularLocation>
        <location evidence="5">Cytoplasm</location>
    </subcellularLocation>
</comment>
<accession>A0ABY4CJR6</accession>
<feature type="binding site" evidence="5">
    <location>
        <position position="86"/>
    </location>
    <ligand>
        <name>Mg(2+)</name>
        <dbReference type="ChEBI" id="CHEBI:18420"/>
    </ligand>
</feature>
<evidence type="ECO:0000313" key="7">
    <source>
        <dbReference type="Proteomes" id="UP000830167"/>
    </source>
</evidence>
<name>A0ABY4CJR6_9BACL</name>
<dbReference type="EC" id="2.1.2.11" evidence="5"/>
<feature type="binding site" evidence="5">
    <location>
        <position position="86"/>
    </location>
    <ligand>
        <name>3-methyl-2-oxobutanoate</name>
        <dbReference type="ChEBI" id="CHEBI:11851"/>
    </ligand>
</feature>
<dbReference type="Proteomes" id="UP000830167">
    <property type="component" value="Chromosome"/>
</dbReference>
<keyword evidence="4 5" id="KW-0808">Transferase</keyword>
<evidence type="ECO:0000313" key="6">
    <source>
        <dbReference type="EMBL" id="UOF89692.1"/>
    </source>
</evidence>
<keyword evidence="5" id="KW-0479">Metal-binding</keyword>
<feature type="binding site" evidence="5">
    <location>
        <begin position="47"/>
        <end position="48"/>
    </location>
    <ligand>
        <name>3-methyl-2-oxobutanoate</name>
        <dbReference type="ChEBI" id="CHEBI:11851"/>
    </ligand>
</feature>
<dbReference type="GO" id="GO:0003864">
    <property type="term" value="F:3-methyl-2-oxobutanoate hydroxymethyltransferase activity"/>
    <property type="evidence" value="ECO:0007669"/>
    <property type="project" value="UniProtKB-EC"/>
</dbReference>
<evidence type="ECO:0000256" key="5">
    <source>
        <dbReference type="HAMAP-Rule" id="MF_00156"/>
    </source>
</evidence>
<comment type="function">
    <text evidence="5">Catalyzes the reversible reaction in which hydroxymethyl group from 5,10-methylenetetrahydrofolate is transferred onto alpha-ketoisovalerate to form ketopantoate.</text>
</comment>
<dbReference type="PANTHER" id="PTHR20881:SF0">
    <property type="entry name" value="3-METHYL-2-OXOBUTANOATE HYDROXYMETHYLTRANSFERASE"/>
    <property type="match status" value="1"/>
</dbReference>
<dbReference type="EMBL" id="CP089291">
    <property type="protein sequence ID" value="UOF89692.1"/>
    <property type="molecule type" value="Genomic_DNA"/>
</dbReference>
<comment type="catalytic activity">
    <reaction evidence="5">
        <text>(6R)-5,10-methylene-5,6,7,8-tetrahydrofolate + 3-methyl-2-oxobutanoate + H2O = 2-dehydropantoate + (6S)-5,6,7,8-tetrahydrofolate</text>
        <dbReference type="Rhea" id="RHEA:11824"/>
        <dbReference type="ChEBI" id="CHEBI:11561"/>
        <dbReference type="ChEBI" id="CHEBI:11851"/>
        <dbReference type="ChEBI" id="CHEBI:15377"/>
        <dbReference type="ChEBI" id="CHEBI:15636"/>
        <dbReference type="ChEBI" id="CHEBI:57453"/>
        <dbReference type="EC" id="2.1.2.11"/>
    </reaction>
</comment>
<evidence type="ECO:0000256" key="1">
    <source>
        <dbReference type="ARBA" id="ARBA00008676"/>
    </source>
</evidence>
<dbReference type="InterPro" id="IPR003700">
    <property type="entry name" value="Pantoate_hydroxy_MeTrfase"/>
</dbReference>
<dbReference type="HAMAP" id="MF_00156">
    <property type="entry name" value="PanB"/>
    <property type="match status" value="1"/>
</dbReference>
<feature type="binding site" evidence="5">
    <location>
        <position position="115"/>
    </location>
    <ligand>
        <name>3-methyl-2-oxobutanoate</name>
        <dbReference type="ChEBI" id="CHEBI:11851"/>
    </ligand>
</feature>
<sequence length="290" mass="31461">MANKKLSVTDLREKKIHKEKLVMMTAYDYPSAKMAEAAGIDMILVGDSLGMAVLGYDSTLPVTIEDMVHHTKAVTRGAKQTMVVADLPFLTYTNVQDAIIHAGRLMQEGLADAVKMEGGTEIASQIEALVQAGIPVIGHIGLTPQAVNQLGGFKVQGSDPISAKRIFIAAKELEQAGCSGIVLECVPRVLAGLITEALSIPTIGIGAGAECDGQVLVLHDLLGLSEAYLPRFAKQYMDGYGQMVEAIAEYRKEVKEQAFPDHDHSFGMKKEWAEQLRNDIAALQEEWKRL</sequence>
<comment type="subunit">
    <text evidence="2 5">Homodecamer; pentamer of dimers.</text>
</comment>
<keyword evidence="7" id="KW-1185">Reference proteome</keyword>
<comment type="cofactor">
    <cofactor evidence="5">
        <name>Mg(2+)</name>
        <dbReference type="ChEBI" id="CHEBI:18420"/>
    </cofactor>
    <text evidence="5">Binds 1 Mg(2+) ion per subunit.</text>
</comment>
<dbReference type="RefSeq" id="WP_347436382.1">
    <property type="nucleotide sequence ID" value="NZ_CP089291.1"/>
</dbReference>
<dbReference type="PIRSF" id="PIRSF000388">
    <property type="entry name" value="Pantoate_hydroxy_MeTrfase"/>
    <property type="match status" value="1"/>
</dbReference>
<protein>
    <recommendedName>
        <fullName evidence="5">3-methyl-2-oxobutanoate hydroxymethyltransferase</fullName>
        <ecNumber evidence="5">2.1.2.11</ecNumber>
    </recommendedName>
    <alternativeName>
        <fullName evidence="5">Ketopantoate hydroxymethyltransferase</fullName>
        <shortName evidence="5">KPHMT</shortName>
    </alternativeName>
</protein>
<feature type="active site" description="Proton acceptor" evidence="5">
    <location>
        <position position="184"/>
    </location>
</feature>
<dbReference type="CDD" id="cd06557">
    <property type="entry name" value="KPHMT-like"/>
    <property type="match status" value="1"/>
</dbReference>
<organism evidence="6 7">
    <name type="scientific">Fodinisporobacter ferrooxydans</name>
    <dbReference type="NCBI Taxonomy" id="2901836"/>
    <lineage>
        <taxon>Bacteria</taxon>
        <taxon>Bacillati</taxon>
        <taxon>Bacillota</taxon>
        <taxon>Bacilli</taxon>
        <taxon>Bacillales</taxon>
        <taxon>Alicyclobacillaceae</taxon>
        <taxon>Fodinisporobacter</taxon>
    </lineage>
</organism>
<dbReference type="NCBIfam" id="NF001452">
    <property type="entry name" value="PRK00311.1"/>
    <property type="match status" value="1"/>
</dbReference>
<evidence type="ECO:0000256" key="2">
    <source>
        <dbReference type="ARBA" id="ARBA00011424"/>
    </source>
</evidence>
<keyword evidence="5" id="KW-0460">Magnesium</keyword>
<keyword evidence="3 5" id="KW-0566">Pantothenate biosynthesis</keyword>
<gene>
    <name evidence="5 6" type="primary">panB</name>
    <name evidence="6" type="ORF">LSG31_17680</name>
</gene>
<dbReference type="PANTHER" id="PTHR20881">
    <property type="entry name" value="3-METHYL-2-OXOBUTANOATE HYDROXYMETHYLTRANSFERASE"/>
    <property type="match status" value="1"/>
</dbReference>
<keyword evidence="5" id="KW-0963">Cytoplasm</keyword>
<dbReference type="SUPFAM" id="SSF51621">
    <property type="entry name" value="Phosphoenolpyruvate/pyruvate domain"/>
    <property type="match status" value="1"/>
</dbReference>
<comment type="pathway">
    <text evidence="5">Cofactor biosynthesis; (R)-pantothenate biosynthesis; (R)-pantoate from 3-methyl-2-oxobutanoate: step 1/2.</text>
</comment>
<feature type="binding site" evidence="5">
    <location>
        <position position="47"/>
    </location>
    <ligand>
        <name>Mg(2+)</name>
        <dbReference type="ChEBI" id="CHEBI:18420"/>
    </ligand>
</feature>
<dbReference type="NCBIfam" id="TIGR00222">
    <property type="entry name" value="panB"/>
    <property type="match status" value="1"/>
</dbReference>
<evidence type="ECO:0000256" key="4">
    <source>
        <dbReference type="ARBA" id="ARBA00022679"/>
    </source>
</evidence>